<dbReference type="SUPFAM" id="SSF57850">
    <property type="entry name" value="RING/U-box"/>
    <property type="match status" value="2"/>
</dbReference>
<dbReference type="GeneID" id="114495300"/>
<proteinExistence type="predicted"/>
<comment type="subunit">
    <text evidence="12">Dimer. Interacts with UBE2D1.</text>
</comment>
<dbReference type="CTD" id="151112"/>
<sequence length="506" mass="58303">MNAGKPWSTASVTKATGGPAVVKESSGRFRGSLPGRLRPHSARMIRSGPTVSKKKKHLNHRLKGQQRLALSSSIYLLRETGPTGFLLREEEPENKDFRVFLGNPHVCNCSTFQKKGELCKHICWVLLKRFKLPRNHEYALKLGLMEGEINDLLQGIHQVKVPQKIENDENSHIEEDGYIKQKEIDSDDICSICQEILLEKRLPVTFCRCTKCTEYHLCQKCFDSCCHPSHSFTFREKRNQRWKSVEKRPNQVVNIDIKNDVEEQMPHFQEKQGQVYTPKHVVKSLPLLVITKNSMLLAPGYQCRLCLKAFCLGQYVRLLPCTHKFHRKCIDNWLFYKCNSCPLDGQVIYNPLIWKNLAANGCVPHSVSNTAISHLSKQEESRLFIPGTGLVLKQNRLGILPSIHQRNSATLNSPQSSSDTNQNITIDDPHSIKLDDSNLRKLIYEYKISQHFPRYLQDLPTRNVGRILSQTFFPSIAPKHVSQWKRRHMYQGKVPHWSKPEDDQRR</sequence>
<dbReference type="InterPro" id="IPR013083">
    <property type="entry name" value="Znf_RING/FYVE/PHD"/>
</dbReference>
<keyword evidence="6" id="KW-0677">Repeat</keyword>
<dbReference type="InterPro" id="IPR001841">
    <property type="entry name" value="Znf_RING"/>
</dbReference>
<evidence type="ECO:0000259" key="18">
    <source>
        <dbReference type="PROSITE" id="PS50089"/>
    </source>
</evidence>
<dbReference type="FunFam" id="3.30.40.10:FF:001047">
    <property type="entry name" value="Zinc finger, SWIM domain containing 2"/>
    <property type="match status" value="1"/>
</dbReference>
<dbReference type="GO" id="GO:0008270">
    <property type="term" value="F:zinc ion binding"/>
    <property type="evidence" value="ECO:0007669"/>
    <property type="project" value="UniProtKB-KW"/>
</dbReference>
<keyword evidence="7 16" id="KW-0863">Zinc-finger</keyword>
<evidence type="ECO:0000256" key="7">
    <source>
        <dbReference type="ARBA" id="ARBA00022771"/>
    </source>
</evidence>
<dbReference type="GO" id="GO:0061630">
    <property type="term" value="F:ubiquitin protein ligase activity"/>
    <property type="evidence" value="ECO:0007669"/>
    <property type="project" value="UniProtKB-EC"/>
</dbReference>
<evidence type="ECO:0000256" key="6">
    <source>
        <dbReference type="ARBA" id="ARBA00022737"/>
    </source>
</evidence>
<organism evidence="20 21">
    <name type="scientific">Phyllostomus discolor</name>
    <name type="common">pale spear-nosed bat</name>
    <dbReference type="NCBI Taxonomy" id="89673"/>
    <lineage>
        <taxon>Eukaryota</taxon>
        <taxon>Metazoa</taxon>
        <taxon>Chordata</taxon>
        <taxon>Craniata</taxon>
        <taxon>Vertebrata</taxon>
        <taxon>Euteleostomi</taxon>
        <taxon>Mammalia</taxon>
        <taxon>Eutheria</taxon>
        <taxon>Laurasiatheria</taxon>
        <taxon>Chiroptera</taxon>
        <taxon>Yangochiroptera</taxon>
        <taxon>Phyllostomidae</taxon>
        <taxon>Phyllostominae</taxon>
        <taxon>Phyllostomus</taxon>
    </lineage>
</organism>
<comment type="function">
    <text evidence="11">E3 ubiquitin-protein ligase involved in the regulation of Fas-, DR3- and DR4-mediated apoptosis. Functions in conjunction with the UBE2D1, UBE2D3 and UBE2E1 E2 ubiquitin-conjugating enzymes.</text>
</comment>
<feature type="region of interest" description="Disordered" evidence="17">
    <location>
        <begin position="1"/>
        <end position="35"/>
    </location>
</feature>
<evidence type="ECO:0000256" key="13">
    <source>
        <dbReference type="ARBA" id="ARBA00077658"/>
    </source>
</evidence>
<dbReference type="AlphaFoldDB" id="A0A7E6DJI4"/>
<name>A0A7E6DJI4_9CHIR</name>
<feature type="domain" description="RING-type" evidence="18">
    <location>
        <begin position="303"/>
        <end position="344"/>
    </location>
</feature>
<evidence type="ECO:0000256" key="5">
    <source>
        <dbReference type="ARBA" id="ARBA00022723"/>
    </source>
</evidence>
<dbReference type="PROSITE" id="PS50089">
    <property type="entry name" value="ZF_RING_2"/>
    <property type="match status" value="1"/>
</dbReference>
<evidence type="ECO:0000256" key="11">
    <source>
        <dbReference type="ARBA" id="ARBA00056008"/>
    </source>
</evidence>
<accession>A0A7E6DJI4</accession>
<evidence type="ECO:0000256" key="2">
    <source>
        <dbReference type="ARBA" id="ARBA00012483"/>
    </source>
</evidence>
<evidence type="ECO:0000256" key="10">
    <source>
        <dbReference type="ARBA" id="ARBA00022843"/>
    </source>
</evidence>
<dbReference type="RefSeq" id="XP_035879100.1">
    <property type="nucleotide sequence ID" value="XM_036023207.1"/>
</dbReference>
<evidence type="ECO:0000256" key="15">
    <source>
        <dbReference type="ARBA" id="ARBA00082542"/>
    </source>
</evidence>
<dbReference type="PROSITE" id="PS50966">
    <property type="entry name" value="ZF_SWIM"/>
    <property type="match status" value="1"/>
</dbReference>
<evidence type="ECO:0000256" key="3">
    <source>
        <dbReference type="ARBA" id="ARBA00022679"/>
    </source>
</evidence>
<dbReference type="PANTHER" id="PTHR21540">
    <property type="entry name" value="RING FINGER AND SWIM DOMAIN-CONTAINING PROTEIN 2"/>
    <property type="match status" value="1"/>
</dbReference>
<evidence type="ECO:0000256" key="9">
    <source>
        <dbReference type="ARBA" id="ARBA00022833"/>
    </source>
</evidence>
<dbReference type="GO" id="GO:0006915">
    <property type="term" value="P:apoptotic process"/>
    <property type="evidence" value="ECO:0007669"/>
    <property type="project" value="UniProtKB-KW"/>
</dbReference>
<dbReference type="Pfam" id="PF04434">
    <property type="entry name" value="SWIM"/>
    <property type="match status" value="1"/>
</dbReference>
<dbReference type="InterPro" id="IPR007527">
    <property type="entry name" value="Znf_SWIM"/>
</dbReference>
<protein>
    <recommendedName>
        <fullName evidence="2">RING-type E3 ubiquitin transferase</fullName>
        <ecNumber evidence="2">2.3.2.27</ecNumber>
    </recommendedName>
    <alternativeName>
        <fullName evidence="15">MEKK1-related protein X</fullName>
    </alternativeName>
    <alternativeName>
        <fullName evidence="14">ZZ-type zinc finger-containing protein 2</fullName>
    </alternativeName>
    <alternativeName>
        <fullName evidence="13">Zinc finger SWIM domain-containing protein 2</fullName>
    </alternativeName>
</protein>
<evidence type="ECO:0000256" key="4">
    <source>
        <dbReference type="ARBA" id="ARBA00022703"/>
    </source>
</evidence>
<dbReference type="Gene3D" id="3.30.40.10">
    <property type="entry name" value="Zinc/RING finger domain, C3HC4 (zinc finger)"/>
    <property type="match status" value="1"/>
</dbReference>
<gene>
    <name evidence="21" type="primary">ZSWIM2</name>
</gene>
<reference evidence="21" key="1">
    <citation type="submission" date="2025-08" db="UniProtKB">
        <authorList>
            <consortium name="RefSeq"/>
        </authorList>
    </citation>
    <scope>IDENTIFICATION</scope>
    <source>
        <tissue evidence="21">Muscle</tissue>
    </source>
</reference>
<feature type="domain" description="SWIM-type" evidence="19">
    <location>
        <begin position="97"/>
        <end position="130"/>
    </location>
</feature>
<dbReference type="PANTHER" id="PTHR21540:SF3">
    <property type="entry name" value="E3 UBIQUITIN-PROTEIN LIGASE ZSWIM2"/>
    <property type="match status" value="1"/>
</dbReference>
<dbReference type="SMART" id="SM00184">
    <property type="entry name" value="RING"/>
    <property type="match status" value="1"/>
</dbReference>
<keyword evidence="9" id="KW-0862">Zinc</keyword>
<feature type="compositionally biased region" description="Polar residues" evidence="17">
    <location>
        <begin position="408"/>
        <end position="425"/>
    </location>
</feature>
<dbReference type="Pfam" id="PF13639">
    <property type="entry name" value="zf-RING_2"/>
    <property type="match status" value="1"/>
</dbReference>
<dbReference type="CDD" id="cd16486">
    <property type="entry name" value="mRING-H2-C3H2C2D_ZSWM2"/>
    <property type="match status" value="1"/>
</dbReference>
<evidence type="ECO:0000256" key="16">
    <source>
        <dbReference type="PROSITE-ProRule" id="PRU00175"/>
    </source>
</evidence>
<evidence type="ECO:0000256" key="12">
    <source>
        <dbReference type="ARBA" id="ARBA00064738"/>
    </source>
</evidence>
<dbReference type="Proteomes" id="UP000504628">
    <property type="component" value="Chromosome 4"/>
</dbReference>
<evidence type="ECO:0000256" key="8">
    <source>
        <dbReference type="ARBA" id="ARBA00022786"/>
    </source>
</evidence>
<evidence type="ECO:0000256" key="1">
    <source>
        <dbReference type="ARBA" id="ARBA00000900"/>
    </source>
</evidence>
<keyword evidence="5" id="KW-0479">Metal-binding</keyword>
<evidence type="ECO:0000313" key="20">
    <source>
        <dbReference type="Proteomes" id="UP000504628"/>
    </source>
</evidence>
<feature type="region of interest" description="Disordered" evidence="17">
    <location>
        <begin position="408"/>
        <end position="429"/>
    </location>
</feature>
<evidence type="ECO:0000256" key="17">
    <source>
        <dbReference type="SAM" id="MobiDB-lite"/>
    </source>
</evidence>
<evidence type="ECO:0000313" key="21">
    <source>
        <dbReference type="RefSeq" id="XP_035879100.1"/>
    </source>
</evidence>
<keyword evidence="20" id="KW-1185">Reference proteome</keyword>
<evidence type="ECO:0000259" key="19">
    <source>
        <dbReference type="PROSITE" id="PS50966"/>
    </source>
</evidence>
<comment type="catalytic activity">
    <reaction evidence="1">
        <text>S-ubiquitinyl-[E2 ubiquitin-conjugating enzyme]-L-cysteine + [acceptor protein]-L-lysine = [E2 ubiquitin-conjugating enzyme]-L-cysteine + N(6)-ubiquitinyl-[acceptor protein]-L-lysine.</text>
        <dbReference type="EC" id="2.3.2.27"/>
    </reaction>
</comment>
<dbReference type="InterPro" id="IPR039903">
    <property type="entry name" value="Zswim2"/>
</dbReference>
<keyword evidence="3" id="KW-0808">Transferase</keyword>
<keyword evidence="8" id="KW-0833">Ubl conjugation pathway</keyword>
<keyword evidence="4" id="KW-0053">Apoptosis</keyword>
<dbReference type="EC" id="2.3.2.27" evidence="2"/>
<evidence type="ECO:0000256" key="14">
    <source>
        <dbReference type="ARBA" id="ARBA00078022"/>
    </source>
</evidence>
<keyword evidence="10" id="KW-0832">Ubl conjugation</keyword>